<feature type="binding site" evidence="9">
    <location>
        <position position="12"/>
    </location>
    <ligand>
        <name>a divalent metal cation</name>
        <dbReference type="ChEBI" id="CHEBI:60240"/>
    </ligand>
</feature>
<evidence type="ECO:0000256" key="8">
    <source>
        <dbReference type="ARBA" id="ARBA00023239"/>
    </source>
</evidence>
<keyword evidence="7 9" id="KW-0414">Isoprene biosynthesis</keyword>
<evidence type="ECO:0000256" key="1">
    <source>
        <dbReference type="ARBA" id="ARBA00000200"/>
    </source>
</evidence>
<feature type="binding site" evidence="9">
    <location>
        <position position="10"/>
    </location>
    <ligand>
        <name>a divalent metal cation</name>
        <dbReference type="ChEBI" id="CHEBI:60240"/>
    </ligand>
</feature>
<dbReference type="GO" id="GO:0046872">
    <property type="term" value="F:metal ion binding"/>
    <property type="evidence" value="ECO:0007669"/>
    <property type="project" value="UniProtKB-KW"/>
</dbReference>
<feature type="binding site" evidence="9">
    <location>
        <begin position="10"/>
        <end position="12"/>
    </location>
    <ligand>
        <name>4-CDP-2-C-methyl-D-erythritol 2-phosphate</name>
        <dbReference type="ChEBI" id="CHEBI:57919"/>
    </ligand>
</feature>
<dbReference type="UniPathway" id="UPA00056">
    <property type="reaction ID" value="UER00095"/>
</dbReference>
<dbReference type="SUPFAM" id="SSF69765">
    <property type="entry name" value="IpsF-like"/>
    <property type="match status" value="1"/>
</dbReference>
<keyword evidence="8 9" id="KW-0456">Lyase</keyword>
<comment type="caution">
    <text evidence="9">Lacks conserved residue(s) required for the propagation of feature annotation.</text>
</comment>
<dbReference type="Pfam" id="PF02542">
    <property type="entry name" value="YgbB"/>
    <property type="match status" value="1"/>
</dbReference>
<comment type="catalytic activity">
    <reaction evidence="1 9 10">
        <text>4-CDP-2-C-methyl-D-erythritol 2-phosphate = 2-C-methyl-D-erythritol 2,4-cyclic diphosphate + CMP</text>
        <dbReference type="Rhea" id="RHEA:23864"/>
        <dbReference type="ChEBI" id="CHEBI:57919"/>
        <dbReference type="ChEBI" id="CHEBI:58483"/>
        <dbReference type="ChEBI" id="CHEBI:60377"/>
        <dbReference type="EC" id="4.6.1.12"/>
    </reaction>
</comment>
<dbReference type="EC" id="4.6.1.12" evidence="5 9"/>
<dbReference type="InterPro" id="IPR036571">
    <property type="entry name" value="MECDP_synthase_sf"/>
</dbReference>
<feature type="binding site" evidence="9">
    <location>
        <begin position="58"/>
        <end position="60"/>
    </location>
    <ligand>
        <name>4-CDP-2-C-methyl-D-erythritol 2-phosphate</name>
        <dbReference type="ChEBI" id="CHEBI:57919"/>
    </ligand>
</feature>
<keyword evidence="13" id="KW-1185">Reference proteome</keyword>
<dbReference type="EMBL" id="JACGXL010000005">
    <property type="protein sequence ID" value="MBA8888817.1"/>
    <property type="molecule type" value="Genomic_DNA"/>
</dbReference>
<evidence type="ECO:0000256" key="2">
    <source>
        <dbReference type="ARBA" id="ARBA00004709"/>
    </source>
</evidence>
<dbReference type="PROSITE" id="PS01350">
    <property type="entry name" value="ISPF"/>
    <property type="match status" value="1"/>
</dbReference>
<comment type="function">
    <text evidence="9">Involved in the biosynthesis of isopentenyl diphosphate (IPP) and dimethylallyl diphosphate (DMAPP), two major building blocks of isoprenoid compounds. Catalyzes the conversion of 4-diphosphocytidyl-2-C-methyl-D-erythritol 2-phosphate (CDP-ME2P) to 2-C-methyl-D-erythritol 2,4-cyclodiphosphate (ME-CPP) with a corresponding release of cytidine 5-monophosphate (CMP).</text>
</comment>
<dbReference type="PANTHER" id="PTHR43181">
    <property type="entry name" value="2-C-METHYL-D-ERYTHRITOL 2,4-CYCLODIPHOSPHATE SYNTHASE, CHLOROPLASTIC"/>
    <property type="match status" value="1"/>
</dbReference>
<reference evidence="12 13" key="1">
    <citation type="submission" date="2020-07" db="EMBL/GenBank/DDBJ databases">
        <title>Genomic Encyclopedia of Type Strains, Phase IV (KMG-V): Genome sequencing to study the core and pangenomes of soil and plant-associated prokaryotes.</title>
        <authorList>
            <person name="Whitman W."/>
        </authorList>
    </citation>
    <scope>NUCLEOTIDE SEQUENCE [LARGE SCALE GENOMIC DNA]</scope>
    <source>
        <strain evidence="12 13">RH2WT43</strain>
    </source>
</reference>
<comment type="caution">
    <text evidence="12">The sequence shown here is derived from an EMBL/GenBank/DDBJ whole genome shotgun (WGS) entry which is preliminary data.</text>
</comment>
<dbReference type="Gene3D" id="3.30.1330.50">
    <property type="entry name" value="2-C-methyl-D-erythritol 2,4-cyclodiphosphate synthase"/>
    <property type="match status" value="1"/>
</dbReference>
<dbReference type="Proteomes" id="UP000550401">
    <property type="component" value="Unassembled WGS sequence"/>
</dbReference>
<evidence type="ECO:0000256" key="10">
    <source>
        <dbReference type="RuleBase" id="RU004395"/>
    </source>
</evidence>
<protein>
    <recommendedName>
        <fullName evidence="5 9">2-C-methyl-D-erythritol 2,4-cyclodiphosphate synthase</fullName>
        <shortName evidence="9">MECDP-synthase</shortName>
        <shortName evidence="9">MECPP-synthase</shortName>
        <shortName evidence="9">MECPS</shortName>
        <ecNumber evidence="5 9">4.6.1.12</ecNumber>
    </recommendedName>
</protein>
<feature type="binding site" evidence="9">
    <location>
        <position position="144"/>
    </location>
    <ligand>
        <name>4-CDP-2-C-methyl-D-erythritol 2-phosphate</name>
        <dbReference type="ChEBI" id="CHEBI:57919"/>
    </ligand>
</feature>
<feature type="binding site" evidence="9">
    <location>
        <position position="44"/>
    </location>
    <ligand>
        <name>a divalent metal cation</name>
        <dbReference type="ChEBI" id="CHEBI:60240"/>
    </ligand>
</feature>
<gene>
    <name evidence="9" type="primary">ispF</name>
    <name evidence="12" type="ORF">FHW12_003053</name>
</gene>
<evidence type="ECO:0000256" key="4">
    <source>
        <dbReference type="ARBA" id="ARBA00011233"/>
    </source>
</evidence>
<feature type="site" description="Transition state stabilizer" evidence="9">
    <location>
        <position position="36"/>
    </location>
</feature>
<dbReference type="GO" id="GO:0008685">
    <property type="term" value="F:2-C-methyl-D-erythritol 2,4-cyclodiphosphate synthase activity"/>
    <property type="evidence" value="ECO:0007669"/>
    <property type="project" value="UniProtKB-UniRule"/>
</dbReference>
<comment type="cofactor">
    <cofactor evidence="9">
        <name>a divalent metal cation</name>
        <dbReference type="ChEBI" id="CHEBI:60240"/>
    </cofactor>
    <text evidence="9">Binds 1 divalent metal cation per subunit.</text>
</comment>
<accession>A0A839EW41</accession>
<evidence type="ECO:0000259" key="11">
    <source>
        <dbReference type="Pfam" id="PF02542"/>
    </source>
</evidence>
<name>A0A839EW41_9GAMM</name>
<dbReference type="HAMAP" id="MF_00107">
    <property type="entry name" value="IspF"/>
    <property type="match status" value="1"/>
</dbReference>
<feature type="site" description="Transition state stabilizer" evidence="9">
    <location>
        <position position="135"/>
    </location>
</feature>
<dbReference type="NCBIfam" id="TIGR00151">
    <property type="entry name" value="ispF"/>
    <property type="match status" value="1"/>
</dbReference>
<evidence type="ECO:0000256" key="7">
    <source>
        <dbReference type="ARBA" id="ARBA00023229"/>
    </source>
</evidence>
<feature type="binding site" evidence="9">
    <location>
        <begin position="134"/>
        <end position="137"/>
    </location>
    <ligand>
        <name>4-CDP-2-C-methyl-D-erythritol 2-phosphate</name>
        <dbReference type="ChEBI" id="CHEBI:57919"/>
    </ligand>
</feature>
<dbReference type="PANTHER" id="PTHR43181:SF1">
    <property type="entry name" value="2-C-METHYL-D-ERYTHRITOL 2,4-CYCLODIPHOSPHATE SYNTHASE, CHLOROPLASTIC"/>
    <property type="match status" value="1"/>
</dbReference>
<comment type="subunit">
    <text evidence="4 9">Homotrimer.</text>
</comment>
<evidence type="ECO:0000313" key="13">
    <source>
        <dbReference type="Proteomes" id="UP000550401"/>
    </source>
</evidence>
<dbReference type="CDD" id="cd00554">
    <property type="entry name" value="MECDP_synthase"/>
    <property type="match status" value="1"/>
</dbReference>
<evidence type="ECO:0000313" key="12">
    <source>
        <dbReference type="EMBL" id="MBA8888817.1"/>
    </source>
</evidence>
<evidence type="ECO:0000256" key="9">
    <source>
        <dbReference type="HAMAP-Rule" id="MF_00107"/>
    </source>
</evidence>
<evidence type="ECO:0000256" key="6">
    <source>
        <dbReference type="ARBA" id="ARBA00022723"/>
    </source>
</evidence>
<proteinExistence type="inferred from homology"/>
<organism evidence="12 13">
    <name type="scientific">Dokdonella fugitiva</name>
    <dbReference type="NCBI Taxonomy" id="328517"/>
    <lineage>
        <taxon>Bacteria</taxon>
        <taxon>Pseudomonadati</taxon>
        <taxon>Pseudomonadota</taxon>
        <taxon>Gammaproteobacteria</taxon>
        <taxon>Lysobacterales</taxon>
        <taxon>Rhodanobacteraceae</taxon>
        <taxon>Dokdonella</taxon>
    </lineage>
</organism>
<keyword evidence="6 9" id="KW-0479">Metal-binding</keyword>
<dbReference type="GO" id="GO:0019288">
    <property type="term" value="P:isopentenyl diphosphate biosynthetic process, methylerythritol 4-phosphate pathway"/>
    <property type="evidence" value="ECO:0007669"/>
    <property type="project" value="UniProtKB-UniRule"/>
</dbReference>
<evidence type="ECO:0000256" key="3">
    <source>
        <dbReference type="ARBA" id="ARBA00008480"/>
    </source>
</evidence>
<dbReference type="InterPro" id="IPR003526">
    <property type="entry name" value="MECDP_synthase"/>
</dbReference>
<evidence type="ECO:0000256" key="5">
    <source>
        <dbReference type="ARBA" id="ARBA00012579"/>
    </source>
</evidence>
<dbReference type="GO" id="GO:0016114">
    <property type="term" value="P:terpenoid biosynthetic process"/>
    <property type="evidence" value="ECO:0007669"/>
    <property type="project" value="InterPro"/>
</dbReference>
<feature type="binding site" evidence="9">
    <location>
        <position position="141"/>
    </location>
    <ligand>
        <name>4-CDP-2-C-methyl-D-erythritol 2-phosphate</name>
        <dbReference type="ChEBI" id="CHEBI:57919"/>
    </ligand>
</feature>
<dbReference type="InterPro" id="IPR020555">
    <property type="entry name" value="MECDP_synthase_CS"/>
</dbReference>
<feature type="binding site" evidence="9">
    <location>
        <begin position="36"/>
        <end position="37"/>
    </location>
    <ligand>
        <name>4-CDP-2-C-methyl-D-erythritol 2-phosphate</name>
        <dbReference type="ChEBI" id="CHEBI:57919"/>
    </ligand>
</feature>
<dbReference type="AlphaFoldDB" id="A0A839EW41"/>
<feature type="domain" description="2-C-methyl-D-erythritol 2,4-cyclodiphosphate synthase" evidence="11">
    <location>
        <begin position="3"/>
        <end position="156"/>
    </location>
</feature>
<comment type="pathway">
    <text evidence="2 9">Isoprenoid biosynthesis; isopentenyl diphosphate biosynthesis via DXP pathway; isopentenyl diphosphate from 1-deoxy-D-xylulose 5-phosphate: step 4/6.</text>
</comment>
<comment type="similarity">
    <text evidence="3 9 10">Belongs to the IspF family.</text>
</comment>
<dbReference type="FunFam" id="3.30.1330.50:FF:000001">
    <property type="entry name" value="2-C-methyl-D-erythritol 2,4-cyclodiphosphate synthase"/>
    <property type="match status" value="1"/>
</dbReference>
<sequence length="186" mass="19590">MTLRIGQGIDVHAFGPGDHVTLAGVRVPHTHGVVAHSDGDVVIHALCDALLGALALGDIGHHFPPTDPRWKDVDSRHFLLRCMALAIERGYALSNADVTVVCERPKLAPHVEAMRGNLAADLGCTVGDVSVKATTSEKLGFTGRGEGIAAFAIVLLHKRTAAATVAPPDAPDLQALVRRLEPDALE</sequence>